<gene>
    <name evidence="2" type="ORF">NYPRO_LOCUS1621</name>
</gene>
<comment type="caution">
    <text evidence="2">The sequence shown here is derived from an EMBL/GenBank/DDBJ whole genome shotgun (WGS) entry which is preliminary data.</text>
</comment>
<feature type="compositionally biased region" description="Gly residues" evidence="1">
    <location>
        <begin position="362"/>
        <end position="371"/>
    </location>
</feature>
<feature type="compositionally biased region" description="Basic residues" evidence="1">
    <location>
        <begin position="275"/>
        <end position="290"/>
    </location>
</feature>
<reference evidence="2" key="1">
    <citation type="submission" date="2020-12" db="EMBL/GenBank/DDBJ databases">
        <authorList>
            <consortium name="Molecular Ecology Group"/>
        </authorList>
    </citation>
    <scope>NUCLEOTIDE SEQUENCE</scope>
    <source>
        <strain evidence="2">TBG_1078</strain>
    </source>
</reference>
<feature type="compositionally biased region" description="Basic residues" evidence="1">
    <location>
        <begin position="345"/>
        <end position="356"/>
    </location>
</feature>
<feature type="compositionally biased region" description="Pro residues" evidence="1">
    <location>
        <begin position="193"/>
        <end position="206"/>
    </location>
</feature>
<sequence>MGEGTSPPQAGYAASPISPPKKQSPRPALTGTSGAPGAGRSSLQHEGSCSPAPAELGGEGGECGEQSRTPQLRAEAGLVVSLGDSREPAPEGRRRGEEVPAGPAAPPEPAETRLQRKALTHQPGFIRSLPGCARGARETRKRTYLAALRGAPEATPRPAGRPAARPSLPGRARSPGSPAGRGAARPAAGPGSRAPPPARAHPPRPGPRVRTSPAELRSRPRSPRGRRGGGGGRGPGRSPGAGGVLGGGAGSPRPAAAALPRAPPRPRAEPSRRPAPARRRRPITARRRRSLCLGRGLGPMAARGHAGGARLGQWAARTGRGGRSLGPGRCAAGRRRAARGGARGSRSRLCRGRARRDPRVSPGGGGGATGP</sequence>
<feature type="compositionally biased region" description="Low complexity" evidence="1">
    <location>
        <begin position="251"/>
        <end position="260"/>
    </location>
</feature>
<accession>A0A811XWB8</accession>
<feature type="compositionally biased region" description="Gly residues" evidence="1">
    <location>
        <begin position="228"/>
        <end position="250"/>
    </location>
</feature>
<dbReference type="Proteomes" id="UP000645828">
    <property type="component" value="Unassembled WGS sequence"/>
</dbReference>
<keyword evidence="3" id="KW-1185">Reference proteome</keyword>
<name>A0A811XWB8_NYCPR</name>
<evidence type="ECO:0000256" key="1">
    <source>
        <dbReference type="SAM" id="MobiDB-lite"/>
    </source>
</evidence>
<proteinExistence type="predicted"/>
<feature type="region of interest" description="Disordered" evidence="1">
    <location>
        <begin position="1"/>
        <end position="371"/>
    </location>
</feature>
<feature type="compositionally biased region" description="Basic and acidic residues" evidence="1">
    <location>
        <begin position="84"/>
        <end position="98"/>
    </location>
</feature>
<evidence type="ECO:0000313" key="2">
    <source>
        <dbReference type="EMBL" id="CAD7668381.1"/>
    </source>
</evidence>
<dbReference type="EMBL" id="CAJHUB010000649">
    <property type="protein sequence ID" value="CAD7668381.1"/>
    <property type="molecule type" value="Genomic_DNA"/>
</dbReference>
<protein>
    <submittedName>
        <fullName evidence="2">(raccoon dog) hypothetical protein</fullName>
    </submittedName>
</protein>
<dbReference type="AlphaFoldDB" id="A0A811XWB8"/>
<evidence type="ECO:0000313" key="3">
    <source>
        <dbReference type="Proteomes" id="UP000645828"/>
    </source>
</evidence>
<organism evidence="2 3">
    <name type="scientific">Nyctereutes procyonoides</name>
    <name type="common">Raccoon dog</name>
    <name type="synonym">Canis procyonoides</name>
    <dbReference type="NCBI Taxonomy" id="34880"/>
    <lineage>
        <taxon>Eukaryota</taxon>
        <taxon>Metazoa</taxon>
        <taxon>Chordata</taxon>
        <taxon>Craniata</taxon>
        <taxon>Vertebrata</taxon>
        <taxon>Euteleostomi</taxon>
        <taxon>Mammalia</taxon>
        <taxon>Eutheria</taxon>
        <taxon>Laurasiatheria</taxon>
        <taxon>Carnivora</taxon>
        <taxon>Caniformia</taxon>
        <taxon>Canidae</taxon>
        <taxon>Nyctereutes</taxon>
    </lineage>
</organism>
<feature type="compositionally biased region" description="Low complexity" evidence="1">
    <location>
        <begin position="149"/>
        <end position="192"/>
    </location>
</feature>